<comment type="caution">
    <text evidence="1">The sequence shown here is derived from an EMBL/GenBank/DDBJ whole genome shotgun (WGS) entry which is preliminary data.</text>
</comment>
<name>A0A917TVQ4_9ACTN</name>
<dbReference type="RefSeq" id="WP_190252120.1">
    <property type="nucleotide sequence ID" value="NZ_BMPI01000023.1"/>
</dbReference>
<evidence type="ECO:0000313" key="1">
    <source>
        <dbReference type="EMBL" id="GGM40652.1"/>
    </source>
</evidence>
<accession>A0A917TVQ4</accession>
<protein>
    <recommendedName>
        <fullName evidence="3">Lipoprotein</fullName>
    </recommendedName>
</protein>
<dbReference type="AlphaFoldDB" id="A0A917TVQ4"/>
<evidence type="ECO:0000313" key="2">
    <source>
        <dbReference type="Proteomes" id="UP000642070"/>
    </source>
</evidence>
<dbReference type="PROSITE" id="PS51257">
    <property type="entry name" value="PROKAR_LIPOPROTEIN"/>
    <property type="match status" value="1"/>
</dbReference>
<dbReference type="Proteomes" id="UP000642070">
    <property type="component" value="Unassembled WGS sequence"/>
</dbReference>
<reference evidence="1" key="2">
    <citation type="submission" date="2020-09" db="EMBL/GenBank/DDBJ databases">
        <authorList>
            <person name="Sun Q."/>
            <person name="Ohkuma M."/>
        </authorList>
    </citation>
    <scope>NUCLEOTIDE SEQUENCE</scope>
    <source>
        <strain evidence="1">JCM 19831</strain>
    </source>
</reference>
<gene>
    <name evidence="1" type="ORF">GCM10007977_047570</name>
</gene>
<proteinExistence type="predicted"/>
<keyword evidence="2" id="KW-1185">Reference proteome</keyword>
<reference evidence="1" key="1">
    <citation type="journal article" date="2014" name="Int. J. Syst. Evol. Microbiol.">
        <title>Complete genome sequence of Corynebacterium casei LMG S-19264T (=DSM 44701T), isolated from a smear-ripened cheese.</title>
        <authorList>
            <consortium name="US DOE Joint Genome Institute (JGI-PGF)"/>
            <person name="Walter F."/>
            <person name="Albersmeier A."/>
            <person name="Kalinowski J."/>
            <person name="Ruckert C."/>
        </authorList>
    </citation>
    <scope>NUCLEOTIDE SEQUENCE</scope>
    <source>
        <strain evidence="1">JCM 19831</strain>
    </source>
</reference>
<sequence>MRAGRLLLALLVALGAAGCAREPELRAGCTPPAGEEQLLDAYADEPVFDVEPPGAKRVGKPRAEHGCRVLNFEDTSSANVMQLFELSRGYSRADLAAVYDEDLRGRGWVPAEETAPPGAFLVYCKLVRDVPAVLSISSPGSQLQVAIRAEPQRPCP</sequence>
<dbReference type="EMBL" id="BMPI01000023">
    <property type="protein sequence ID" value="GGM40652.1"/>
    <property type="molecule type" value="Genomic_DNA"/>
</dbReference>
<organism evidence="1 2">
    <name type="scientific">Dactylosporangium sucinum</name>
    <dbReference type="NCBI Taxonomy" id="1424081"/>
    <lineage>
        <taxon>Bacteria</taxon>
        <taxon>Bacillati</taxon>
        <taxon>Actinomycetota</taxon>
        <taxon>Actinomycetes</taxon>
        <taxon>Micromonosporales</taxon>
        <taxon>Micromonosporaceae</taxon>
        <taxon>Dactylosporangium</taxon>
    </lineage>
</organism>
<evidence type="ECO:0008006" key="3">
    <source>
        <dbReference type="Google" id="ProtNLM"/>
    </source>
</evidence>